<gene>
    <name evidence="2" type="ORF">RRG08_013472</name>
</gene>
<protein>
    <submittedName>
        <fullName evidence="2">Uncharacterized protein</fullName>
    </submittedName>
</protein>
<sequence>MTKGRGPSGRARRVPHQSRVLPDTSRGIDSPPPGVSAATARLSATSKQADRSRAANQIDLNHRLDGRTATVVTAMGRGCDGPGEPG</sequence>
<comment type="caution">
    <text evidence="2">The sequence shown here is derived from an EMBL/GenBank/DDBJ whole genome shotgun (WGS) entry which is preliminary data.</text>
</comment>
<evidence type="ECO:0000313" key="2">
    <source>
        <dbReference type="EMBL" id="KAK3777270.1"/>
    </source>
</evidence>
<dbReference type="AlphaFoldDB" id="A0AAE1DPA3"/>
<evidence type="ECO:0000313" key="3">
    <source>
        <dbReference type="Proteomes" id="UP001283361"/>
    </source>
</evidence>
<dbReference type="EMBL" id="JAWDGP010003103">
    <property type="protein sequence ID" value="KAK3777270.1"/>
    <property type="molecule type" value="Genomic_DNA"/>
</dbReference>
<organism evidence="2 3">
    <name type="scientific">Elysia crispata</name>
    <name type="common">lettuce slug</name>
    <dbReference type="NCBI Taxonomy" id="231223"/>
    <lineage>
        <taxon>Eukaryota</taxon>
        <taxon>Metazoa</taxon>
        <taxon>Spiralia</taxon>
        <taxon>Lophotrochozoa</taxon>
        <taxon>Mollusca</taxon>
        <taxon>Gastropoda</taxon>
        <taxon>Heterobranchia</taxon>
        <taxon>Euthyneura</taxon>
        <taxon>Panpulmonata</taxon>
        <taxon>Sacoglossa</taxon>
        <taxon>Placobranchoidea</taxon>
        <taxon>Plakobranchidae</taxon>
        <taxon>Elysia</taxon>
    </lineage>
</organism>
<evidence type="ECO:0000256" key="1">
    <source>
        <dbReference type="SAM" id="MobiDB-lite"/>
    </source>
</evidence>
<feature type="region of interest" description="Disordered" evidence="1">
    <location>
        <begin position="1"/>
        <end position="53"/>
    </location>
</feature>
<accession>A0AAE1DPA3</accession>
<dbReference type="Proteomes" id="UP001283361">
    <property type="component" value="Unassembled WGS sequence"/>
</dbReference>
<proteinExistence type="predicted"/>
<keyword evidence="3" id="KW-1185">Reference proteome</keyword>
<reference evidence="2" key="1">
    <citation type="journal article" date="2023" name="G3 (Bethesda)">
        <title>A reference genome for the long-term kleptoplast-retaining sea slug Elysia crispata morphotype clarki.</title>
        <authorList>
            <person name="Eastman K.E."/>
            <person name="Pendleton A.L."/>
            <person name="Shaikh M.A."/>
            <person name="Suttiyut T."/>
            <person name="Ogas R."/>
            <person name="Tomko P."/>
            <person name="Gavelis G."/>
            <person name="Widhalm J.R."/>
            <person name="Wisecaver J.H."/>
        </authorList>
    </citation>
    <scope>NUCLEOTIDE SEQUENCE</scope>
    <source>
        <strain evidence="2">ECLA1</strain>
    </source>
</reference>
<name>A0AAE1DPA3_9GAST</name>